<organism evidence="1 2">
    <name type="scientific">Funneliformis caledonium</name>
    <dbReference type="NCBI Taxonomy" id="1117310"/>
    <lineage>
        <taxon>Eukaryota</taxon>
        <taxon>Fungi</taxon>
        <taxon>Fungi incertae sedis</taxon>
        <taxon>Mucoromycota</taxon>
        <taxon>Glomeromycotina</taxon>
        <taxon>Glomeromycetes</taxon>
        <taxon>Glomerales</taxon>
        <taxon>Glomeraceae</taxon>
        <taxon>Funneliformis</taxon>
    </lineage>
</organism>
<evidence type="ECO:0000313" key="2">
    <source>
        <dbReference type="Proteomes" id="UP000789570"/>
    </source>
</evidence>
<sequence>KLKLLSQPMSKDTVFGVKDIEELIFLLSERPGEMVRCSHVRNMFASRACRKSVMIGDALNRQQMQKIVKRMGDIDQPWNCPHGRPTMRHLFDLSQVKNSQPYTMRLKNR</sequence>
<dbReference type="GO" id="GO:0032389">
    <property type="term" value="C:MutLalpha complex"/>
    <property type="evidence" value="ECO:0007669"/>
    <property type="project" value="TreeGrafter"/>
</dbReference>
<proteinExistence type="predicted"/>
<name>A0A9N9NWV3_9GLOM</name>
<dbReference type="PANTHER" id="PTHR10073:SF52">
    <property type="entry name" value="MISMATCH REPAIR ENDONUCLEASE PMS2"/>
    <property type="match status" value="1"/>
</dbReference>
<comment type="caution">
    <text evidence="1">The sequence shown here is derived from an EMBL/GenBank/DDBJ whole genome shotgun (WGS) entry which is preliminary data.</text>
</comment>
<dbReference type="GO" id="GO:0006298">
    <property type="term" value="P:mismatch repair"/>
    <property type="evidence" value="ECO:0007669"/>
    <property type="project" value="InterPro"/>
</dbReference>
<dbReference type="OrthoDB" id="10263226at2759"/>
<dbReference type="GO" id="GO:0016887">
    <property type="term" value="F:ATP hydrolysis activity"/>
    <property type="evidence" value="ECO:0007669"/>
    <property type="project" value="InterPro"/>
</dbReference>
<dbReference type="SUPFAM" id="SSF118116">
    <property type="entry name" value="DNA mismatch repair protein MutL"/>
    <property type="match status" value="1"/>
</dbReference>
<gene>
    <name evidence="1" type="ORF">FCALED_LOCUS17344</name>
</gene>
<dbReference type="InterPro" id="IPR038973">
    <property type="entry name" value="MutL/Mlh/Pms-like"/>
</dbReference>
<dbReference type="PANTHER" id="PTHR10073">
    <property type="entry name" value="DNA MISMATCH REPAIR PROTEIN MLH, PMS, MUTL"/>
    <property type="match status" value="1"/>
</dbReference>
<reference evidence="1" key="1">
    <citation type="submission" date="2021-06" db="EMBL/GenBank/DDBJ databases">
        <authorList>
            <person name="Kallberg Y."/>
            <person name="Tangrot J."/>
            <person name="Rosling A."/>
        </authorList>
    </citation>
    <scope>NUCLEOTIDE SEQUENCE</scope>
    <source>
        <strain evidence="1">UK204</strain>
    </source>
</reference>
<feature type="non-terminal residue" evidence="1">
    <location>
        <position position="1"/>
    </location>
</feature>
<dbReference type="Proteomes" id="UP000789570">
    <property type="component" value="Unassembled WGS sequence"/>
</dbReference>
<dbReference type="InterPro" id="IPR037198">
    <property type="entry name" value="MutL_C_sf"/>
</dbReference>
<dbReference type="EMBL" id="CAJVPQ010026063">
    <property type="protein sequence ID" value="CAG8767961.1"/>
    <property type="molecule type" value="Genomic_DNA"/>
</dbReference>
<dbReference type="Gene3D" id="3.30.1540.20">
    <property type="entry name" value="MutL, C-terminal domain, dimerisation subdomain"/>
    <property type="match status" value="1"/>
</dbReference>
<dbReference type="InterPro" id="IPR042120">
    <property type="entry name" value="MutL_C_dimsub"/>
</dbReference>
<dbReference type="AlphaFoldDB" id="A0A9N9NWV3"/>
<feature type="non-terminal residue" evidence="1">
    <location>
        <position position="109"/>
    </location>
</feature>
<dbReference type="GO" id="GO:0140664">
    <property type="term" value="F:ATP-dependent DNA damage sensor activity"/>
    <property type="evidence" value="ECO:0007669"/>
    <property type="project" value="InterPro"/>
</dbReference>
<evidence type="ECO:0000313" key="1">
    <source>
        <dbReference type="EMBL" id="CAG8767961.1"/>
    </source>
</evidence>
<protein>
    <submittedName>
        <fullName evidence="1">4361_t:CDS:1</fullName>
    </submittedName>
</protein>
<accession>A0A9N9NWV3</accession>
<keyword evidence="2" id="KW-1185">Reference proteome</keyword>